<dbReference type="AlphaFoldDB" id="A0A8S0QUK8"/>
<accession>A0A8S0QUK8</accession>
<feature type="compositionally biased region" description="Basic and acidic residues" evidence="1">
    <location>
        <begin position="73"/>
        <end position="88"/>
    </location>
</feature>
<proteinExistence type="predicted"/>
<gene>
    <name evidence="2" type="ORF">OLEA9_A031763</name>
</gene>
<feature type="compositionally biased region" description="Acidic residues" evidence="1">
    <location>
        <begin position="89"/>
        <end position="98"/>
    </location>
</feature>
<reference evidence="2 3" key="1">
    <citation type="submission" date="2019-12" db="EMBL/GenBank/DDBJ databases">
        <authorList>
            <person name="Alioto T."/>
            <person name="Alioto T."/>
            <person name="Gomez Garrido J."/>
        </authorList>
    </citation>
    <scope>NUCLEOTIDE SEQUENCE [LARGE SCALE GENOMIC DNA]</scope>
</reference>
<evidence type="ECO:0000313" key="2">
    <source>
        <dbReference type="EMBL" id="CAA2969399.1"/>
    </source>
</evidence>
<evidence type="ECO:0000256" key="1">
    <source>
        <dbReference type="SAM" id="MobiDB-lite"/>
    </source>
</evidence>
<dbReference type="Gramene" id="OE9A031763T1">
    <property type="protein sequence ID" value="OE9A031763C1"/>
    <property type="gene ID" value="OE9A031763"/>
</dbReference>
<organism evidence="2 3">
    <name type="scientific">Olea europaea subsp. europaea</name>
    <dbReference type="NCBI Taxonomy" id="158383"/>
    <lineage>
        <taxon>Eukaryota</taxon>
        <taxon>Viridiplantae</taxon>
        <taxon>Streptophyta</taxon>
        <taxon>Embryophyta</taxon>
        <taxon>Tracheophyta</taxon>
        <taxon>Spermatophyta</taxon>
        <taxon>Magnoliopsida</taxon>
        <taxon>eudicotyledons</taxon>
        <taxon>Gunneridae</taxon>
        <taxon>Pentapetalae</taxon>
        <taxon>asterids</taxon>
        <taxon>lamiids</taxon>
        <taxon>Lamiales</taxon>
        <taxon>Oleaceae</taxon>
        <taxon>Oleeae</taxon>
        <taxon>Olea</taxon>
    </lineage>
</organism>
<keyword evidence="3" id="KW-1185">Reference proteome</keyword>
<dbReference type="Proteomes" id="UP000594638">
    <property type="component" value="Unassembled WGS sequence"/>
</dbReference>
<feature type="region of interest" description="Disordered" evidence="1">
    <location>
        <begin position="71"/>
        <end position="98"/>
    </location>
</feature>
<name>A0A8S0QUK8_OLEEU</name>
<sequence length="98" mass="10800">MAGLWVFFGRDGGWVRFKWREEMVVVVVFCGWCGGGMLWATWRNDGVLWCGDGGDRFVEFLVVVVVGCGLNGDRGDGGGEVAGRSRDMVDEEGQYSAR</sequence>
<dbReference type="EMBL" id="CACTIH010001941">
    <property type="protein sequence ID" value="CAA2969399.1"/>
    <property type="molecule type" value="Genomic_DNA"/>
</dbReference>
<protein>
    <submittedName>
        <fullName evidence="2">Uncharacterized protein</fullName>
    </submittedName>
</protein>
<comment type="caution">
    <text evidence="2">The sequence shown here is derived from an EMBL/GenBank/DDBJ whole genome shotgun (WGS) entry which is preliminary data.</text>
</comment>
<evidence type="ECO:0000313" key="3">
    <source>
        <dbReference type="Proteomes" id="UP000594638"/>
    </source>
</evidence>